<keyword evidence="2" id="KW-0964">Secreted</keyword>
<dbReference type="PANTHER" id="PTHR22923:SF64">
    <property type="entry name" value="C1Q-RELATED FACTOR"/>
    <property type="match status" value="1"/>
</dbReference>
<dbReference type="InterPro" id="IPR008983">
    <property type="entry name" value="Tumour_necrosis_fac-like_dom"/>
</dbReference>
<dbReference type="SMART" id="SM00110">
    <property type="entry name" value="C1Q"/>
    <property type="match status" value="1"/>
</dbReference>
<reference evidence="6 7" key="1">
    <citation type="submission" date="2020-06" db="EMBL/GenBank/DDBJ databases">
        <authorList>
            <person name="Li R."/>
            <person name="Bekaert M."/>
        </authorList>
    </citation>
    <scope>NUCLEOTIDE SEQUENCE [LARGE SCALE GENOMIC DNA]</scope>
    <source>
        <strain evidence="7">wild</strain>
    </source>
</reference>
<keyword evidence="7" id="KW-1185">Reference proteome</keyword>
<evidence type="ECO:0000259" key="5">
    <source>
        <dbReference type="PROSITE" id="PS50871"/>
    </source>
</evidence>
<dbReference type="OrthoDB" id="6110411at2759"/>
<evidence type="ECO:0000313" key="7">
    <source>
        <dbReference type="Proteomes" id="UP000507470"/>
    </source>
</evidence>
<dbReference type="PRINTS" id="PR00007">
    <property type="entry name" value="COMPLEMNTC1Q"/>
</dbReference>
<name>A0A6J8CGL0_MYTCO</name>
<feature type="chain" id="PRO_5026840314" description="C1q domain-containing protein" evidence="4">
    <location>
        <begin position="21"/>
        <end position="185"/>
    </location>
</feature>
<dbReference type="PANTHER" id="PTHR22923">
    <property type="entry name" value="CEREBELLIN-RELATED"/>
    <property type="match status" value="1"/>
</dbReference>
<organism evidence="6 7">
    <name type="scientific">Mytilus coruscus</name>
    <name type="common">Sea mussel</name>
    <dbReference type="NCBI Taxonomy" id="42192"/>
    <lineage>
        <taxon>Eukaryota</taxon>
        <taxon>Metazoa</taxon>
        <taxon>Spiralia</taxon>
        <taxon>Lophotrochozoa</taxon>
        <taxon>Mollusca</taxon>
        <taxon>Bivalvia</taxon>
        <taxon>Autobranchia</taxon>
        <taxon>Pteriomorphia</taxon>
        <taxon>Mytilida</taxon>
        <taxon>Mytiloidea</taxon>
        <taxon>Mytilidae</taxon>
        <taxon>Mytilinae</taxon>
        <taxon>Mytilus</taxon>
    </lineage>
</organism>
<keyword evidence="3 4" id="KW-0732">Signal</keyword>
<sequence length="185" mass="20083">MVSSTIVLLLLCAKVGKALATCNPGKTTCVTEDLLHMITRAVPTINDSNSKTDLERRPTFFASLKASQQTLYDIKDIVKFDDAKINIGGGYDSTTGIFTAPRNGIYIFSCTIVAVGGGDVQFQLNKNDQFYTGGYATKTNYGGQTVYSIVEVMTGDKVYIKHRTGSLQKVSGNHHSTFSGYLLSK</sequence>
<dbReference type="Pfam" id="PF00386">
    <property type="entry name" value="C1q"/>
    <property type="match status" value="1"/>
</dbReference>
<accession>A0A6J8CGL0</accession>
<gene>
    <name evidence="6" type="ORF">MCOR_28956</name>
</gene>
<dbReference type="EMBL" id="CACVKT020005264">
    <property type="protein sequence ID" value="CAC5394177.1"/>
    <property type="molecule type" value="Genomic_DNA"/>
</dbReference>
<comment type="subcellular location">
    <subcellularLocation>
        <location evidence="1">Secreted</location>
    </subcellularLocation>
</comment>
<dbReference type="Gene3D" id="2.60.120.40">
    <property type="match status" value="1"/>
</dbReference>
<dbReference type="InterPro" id="IPR050822">
    <property type="entry name" value="Cerebellin_Synaptic_Org"/>
</dbReference>
<evidence type="ECO:0000313" key="6">
    <source>
        <dbReference type="EMBL" id="CAC5394177.1"/>
    </source>
</evidence>
<evidence type="ECO:0000256" key="3">
    <source>
        <dbReference type="ARBA" id="ARBA00022729"/>
    </source>
</evidence>
<proteinExistence type="predicted"/>
<feature type="signal peptide" evidence="4">
    <location>
        <begin position="1"/>
        <end position="20"/>
    </location>
</feature>
<dbReference type="SUPFAM" id="SSF49842">
    <property type="entry name" value="TNF-like"/>
    <property type="match status" value="1"/>
</dbReference>
<dbReference type="Proteomes" id="UP000507470">
    <property type="component" value="Unassembled WGS sequence"/>
</dbReference>
<evidence type="ECO:0000256" key="2">
    <source>
        <dbReference type="ARBA" id="ARBA00022525"/>
    </source>
</evidence>
<evidence type="ECO:0000256" key="4">
    <source>
        <dbReference type="SAM" id="SignalP"/>
    </source>
</evidence>
<dbReference type="PROSITE" id="PS50871">
    <property type="entry name" value="C1Q"/>
    <property type="match status" value="1"/>
</dbReference>
<protein>
    <recommendedName>
        <fullName evidence="5">C1q domain-containing protein</fullName>
    </recommendedName>
</protein>
<feature type="domain" description="C1q" evidence="5">
    <location>
        <begin position="53"/>
        <end position="185"/>
    </location>
</feature>
<dbReference type="GO" id="GO:0005576">
    <property type="term" value="C:extracellular region"/>
    <property type="evidence" value="ECO:0007669"/>
    <property type="project" value="UniProtKB-SubCell"/>
</dbReference>
<evidence type="ECO:0000256" key="1">
    <source>
        <dbReference type="ARBA" id="ARBA00004613"/>
    </source>
</evidence>
<dbReference type="InterPro" id="IPR001073">
    <property type="entry name" value="C1q_dom"/>
</dbReference>
<dbReference type="AlphaFoldDB" id="A0A6J8CGL0"/>